<reference evidence="2" key="1">
    <citation type="submission" date="2023-08" db="EMBL/GenBank/DDBJ databases">
        <authorList>
            <person name="Chen Y."/>
            <person name="Shah S."/>
            <person name="Dougan E. K."/>
            <person name="Thang M."/>
            <person name="Chan C."/>
        </authorList>
    </citation>
    <scope>NUCLEOTIDE SEQUENCE</scope>
</reference>
<dbReference type="EMBL" id="CAUJNA010002779">
    <property type="protein sequence ID" value="CAJ1394188.1"/>
    <property type="molecule type" value="Genomic_DNA"/>
</dbReference>
<comment type="caution">
    <text evidence="2">The sequence shown here is derived from an EMBL/GenBank/DDBJ whole genome shotgun (WGS) entry which is preliminary data.</text>
</comment>
<protein>
    <submittedName>
        <fullName evidence="2">Uncharacterized protein</fullName>
    </submittedName>
</protein>
<proteinExistence type="predicted"/>
<sequence length="164" mass="17733">MAKARPIACGSAQTGILSNGEAEALTSFAWDGAGGQKSDRLFLGPMAGAEQQGVLGATETEMPDFGVLGQDGGSPKSQWQATPVPETEMPDFGAFGQVQEDCFGAWPPVTTWSHWHNLSAYDYSAYCWEGWLGQWPSQPELTAGPIHRSNATRNRRSAKQSQRK</sequence>
<feature type="region of interest" description="Disordered" evidence="1">
    <location>
        <begin position="64"/>
        <end position="91"/>
    </location>
</feature>
<evidence type="ECO:0000313" key="2">
    <source>
        <dbReference type="EMBL" id="CAJ1394188.1"/>
    </source>
</evidence>
<evidence type="ECO:0000256" key="1">
    <source>
        <dbReference type="SAM" id="MobiDB-lite"/>
    </source>
</evidence>
<gene>
    <name evidence="2" type="ORF">EVOR1521_LOCUS18908</name>
</gene>
<accession>A0AA36IUG0</accession>
<dbReference type="AlphaFoldDB" id="A0AA36IUG0"/>
<evidence type="ECO:0000313" key="3">
    <source>
        <dbReference type="Proteomes" id="UP001178507"/>
    </source>
</evidence>
<feature type="compositionally biased region" description="Basic residues" evidence="1">
    <location>
        <begin position="153"/>
        <end position="164"/>
    </location>
</feature>
<name>A0AA36IUG0_9DINO</name>
<feature type="region of interest" description="Disordered" evidence="1">
    <location>
        <begin position="138"/>
        <end position="164"/>
    </location>
</feature>
<dbReference type="Proteomes" id="UP001178507">
    <property type="component" value="Unassembled WGS sequence"/>
</dbReference>
<keyword evidence="3" id="KW-1185">Reference proteome</keyword>
<organism evidence="2 3">
    <name type="scientific">Effrenium voratum</name>
    <dbReference type="NCBI Taxonomy" id="2562239"/>
    <lineage>
        <taxon>Eukaryota</taxon>
        <taxon>Sar</taxon>
        <taxon>Alveolata</taxon>
        <taxon>Dinophyceae</taxon>
        <taxon>Suessiales</taxon>
        <taxon>Symbiodiniaceae</taxon>
        <taxon>Effrenium</taxon>
    </lineage>
</organism>